<dbReference type="InterPro" id="IPR001505">
    <property type="entry name" value="Copper_CuA"/>
</dbReference>
<comment type="subcellular location">
    <subcellularLocation>
        <location evidence="1">Membrane</location>
    </subcellularLocation>
</comment>
<gene>
    <name evidence="10" type="ORF">METZ01_LOCUS449245</name>
</gene>
<feature type="domain" description="Cytochrome oxidase subunit II copper A binding" evidence="9">
    <location>
        <begin position="1"/>
        <end position="122"/>
    </location>
</feature>
<dbReference type="CDD" id="cd13919">
    <property type="entry name" value="CuRO_HCO_II_like_5"/>
    <property type="match status" value="1"/>
</dbReference>
<reference evidence="10" key="1">
    <citation type="submission" date="2018-05" db="EMBL/GenBank/DDBJ databases">
        <authorList>
            <person name="Lanie J.A."/>
            <person name="Ng W.-L."/>
            <person name="Kazmierczak K.M."/>
            <person name="Andrzejewski T.M."/>
            <person name="Davidsen T.M."/>
            <person name="Wayne K.J."/>
            <person name="Tettelin H."/>
            <person name="Glass J.I."/>
            <person name="Rusch D."/>
            <person name="Podicherti R."/>
            <person name="Tsui H.-C.T."/>
            <person name="Winkler M.E."/>
        </authorList>
    </citation>
    <scope>NUCLEOTIDE SEQUENCE</scope>
</reference>
<keyword evidence="6" id="KW-0186">Copper</keyword>
<dbReference type="GO" id="GO:0042773">
    <property type="term" value="P:ATP synthesis coupled electron transport"/>
    <property type="evidence" value="ECO:0007669"/>
    <property type="project" value="TreeGrafter"/>
</dbReference>
<evidence type="ECO:0000256" key="2">
    <source>
        <dbReference type="ARBA" id="ARBA00007866"/>
    </source>
</evidence>
<dbReference type="PRINTS" id="PR01166">
    <property type="entry name" value="CYCOXIDASEII"/>
</dbReference>
<proteinExistence type="inferred from homology"/>
<evidence type="ECO:0000256" key="3">
    <source>
        <dbReference type="ARBA" id="ARBA00022448"/>
    </source>
</evidence>
<evidence type="ECO:0000256" key="1">
    <source>
        <dbReference type="ARBA" id="ARBA00004370"/>
    </source>
</evidence>
<dbReference type="EMBL" id="UINC01184931">
    <property type="protein sequence ID" value="SVD96391.1"/>
    <property type="molecule type" value="Genomic_DNA"/>
</dbReference>
<evidence type="ECO:0000259" key="9">
    <source>
        <dbReference type="PROSITE" id="PS50857"/>
    </source>
</evidence>
<accession>A0A382ZLR2</accession>
<evidence type="ECO:0000256" key="7">
    <source>
        <dbReference type="ARBA" id="ARBA00023136"/>
    </source>
</evidence>
<keyword evidence="4" id="KW-0479">Metal-binding</keyword>
<dbReference type="Pfam" id="PF00116">
    <property type="entry name" value="COX2"/>
    <property type="match status" value="1"/>
</dbReference>
<sequence length="157" mass="18268">ENVIRIEVMPQQFAWNFCYAGPDNEFGTDDDIIPSQNQMHIPVNTPVVVQIASWDVIHSFYLPNFRIKQDATPGMITALWFQATETGIFDIACAELCGNSHYKMKGYLTVETEKDYHQWLLENTPEDSEEDDWDDWEDGNDDSGVPENWSWTWKEIK</sequence>
<organism evidence="10">
    <name type="scientific">marine metagenome</name>
    <dbReference type="NCBI Taxonomy" id="408172"/>
    <lineage>
        <taxon>unclassified sequences</taxon>
        <taxon>metagenomes</taxon>
        <taxon>ecological metagenomes</taxon>
    </lineage>
</organism>
<dbReference type="GO" id="GO:0016020">
    <property type="term" value="C:membrane"/>
    <property type="evidence" value="ECO:0007669"/>
    <property type="project" value="UniProtKB-SubCell"/>
</dbReference>
<feature type="non-terminal residue" evidence="10">
    <location>
        <position position="1"/>
    </location>
</feature>
<dbReference type="PROSITE" id="PS50857">
    <property type="entry name" value="COX2_CUA"/>
    <property type="match status" value="1"/>
</dbReference>
<evidence type="ECO:0000256" key="6">
    <source>
        <dbReference type="ARBA" id="ARBA00023008"/>
    </source>
</evidence>
<dbReference type="InterPro" id="IPR002429">
    <property type="entry name" value="CcO_II-like_C"/>
</dbReference>
<keyword evidence="3" id="KW-0813">Transport</keyword>
<dbReference type="GO" id="GO:0004129">
    <property type="term" value="F:cytochrome-c oxidase activity"/>
    <property type="evidence" value="ECO:0007669"/>
    <property type="project" value="InterPro"/>
</dbReference>
<feature type="region of interest" description="Disordered" evidence="8">
    <location>
        <begin position="124"/>
        <end position="157"/>
    </location>
</feature>
<evidence type="ECO:0000256" key="5">
    <source>
        <dbReference type="ARBA" id="ARBA00022982"/>
    </source>
</evidence>
<feature type="compositionally biased region" description="Acidic residues" evidence="8">
    <location>
        <begin position="124"/>
        <end position="141"/>
    </location>
</feature>
<evidence type="ECO:0000256" key="8">
    <source>
        <dbReference type="SAM" id="MobiDB-lite"/>
    </source>
</evidence>
<dbReference type="InterPro" id="IPR045187">
    <property type="entry name" value="CcO_II"/>
</dbReference>
<dbReference type="PANTHER" id="PTHR22888">
    <property type="entry name" value="CYTOCHROME C OXIDASE, SUBUNIT II"/>
    <property type="match status" value="1"/>
</dbReference>
<evidence type="ECO:0000256" key="4">
    <source>
        <dbReference type="ARBA" id="ARBA00022723"/>
    </source>
</evidence>
<evidence type="ECO:0000313" key="10">
    <source>
        <dbReference type="EMBL" id="SVD96391.1"/>
    </source>
</evidence>
<comment type="similarity">
    <text evidence="2">Belongs to the cytochrome c oxidase subunit 2 family.</text>
</comment>
<dbReference type="SUPFAM" id="SSF49503">
    <property type="entry name" value="Cupredoxins"/>
    <property type="match status" value="1"/>
</dbReference>
<name>A0A382ZLR2_9ZZZZ</name>
<dbReference type="InterPro" id="IPR008972">
    <property type="entry name" value="Cupredoxin"/>
</dbReference>
<keyword evidence="7" id="KW-0472">Membrane</keyword>
<protein>
    <recommendedName>
        <fullName evidence="9">Cytochrome oxidase subunit II copper A binding domain-containing protein</fullName>
    </recommendedName>
</protein>
<dbReference type="PROSITE" id="PS00078">
    <property type="entry name" value="COX2"/>
    <property type="match status" value="1"/>
</dbReference>
<dbReference type="PANTHER" id="PTHR22888:SF9">
    <property type="entry name" value="CYTOCHROME C OXIDASE SUBUNIT 2"/>
    <property type="match status" value="1"/>
</dbReference>
<keyword evidence="5" id="KW-0249">Electron transport</keyword>
<dbReference type="Gene3D" id="2.60.40.420">
    <property type="entry name" value="Cupredoxins - blue copper proteins"/>
    <property type="match status" value="1"/>
</dbReference>
<dbReference type="GO" id="GO:0005507">
    <property type="term" value="F:copper ion binding"/>
    <property type="evidence" value="ECO:0007669"/>
    <property type="project" value="InterPro"/>
</dbReference>
<dbReference type="AlphaFoldDB" id="A0A382ZLR2"/>